<dbReference type="SUPFAM" id="SSF47384">
    <property type="entry name" value="Homodimeric domain of signal transducing histidine kinase"/>
    <property type="match status" value="1"/>
</dbReference>
<evidence type="ECO:0000259" key="25">
    <source>
        <dbReference type="PROSITE" id="PS51371"/>
    </source>
</evidence>
<feature type="domain" description="CBS" evidence="25">
    <location>
        <begin position="16"/>
        <end position="92"/>
    </location>
</feature>
<feature type="domain" description="PAS" evidence="23">
    <location>
        <begin position="682"/>
        <end position="754"/>
    </location>
</feature>
<evidence type="ECO:0000313" key="26">
    <source>
        <dbReference type="EMBL" id="SMN35266.1"/>
    </source>
</evidence>
<evidence type="ECO:0000256" key="5">
    <source>
        <dbReference type="ARBA" id="ARBA00022475"/>
    </source>
</evidence>
<evidence type="ECO:0000256" key="19">
    <source>
        <dbReference type="SAM" id="Coils"/>
    </source>
</evidence>
<evidence type="ECO:0000256" key="9">
    <source>
        <dbReference type="ARBA" id="ARBA00022692"/>
    </source>
</evidence>
<evidence type="ECO:0000256" key="3">
    <source>
        <dbReference type="ARBA" id="ARBA00006402"/>
    </source>
</evidence>
<dbReference type="InterPro" id="IPR036890">
    <property type="entry name" value="HATPase_C_sf"/>
</dbReference>
<dbReference type="PANTHER" id="PTHR43047">
    <property type="entry name" value="TWO-COMPONENT HISTIDINE PROTEIN KINASE"/>
    <property type="match status" value="1"/>
</dbReference>
<dbReference type="InterPro" id="IPR001789">
    <property type="entry name" value="Sig_transdc_resp-reg_receiver"/>
</dbReference>
<dbReference type="GO" id="GO:0000155">
    <property type="term" value="F:phosphorelay sensor kinase activity"/>
    <property type="evidence" value="ECO:0007669"/>
    <property type="project" value="InterPro"/>
</dbReference>
<keyword evidence="9" id="KW-0812">Transmembrane</keyword>
<dbReference type="SMART" id="SM00448">
    <property type="entry name" value="REC"/>
    <property type="match status" value="1"/>
</dbReference>
<feature type="domain" description="PAC" evidence="24">
    <location>
        <begin position="885"/>
        <end position="937"/>
    </location>
</feature>
<dbReference type="GO" id="GO:0005886">
    <property type="term" value="C:plasma membrane"/>
    <property type="evidence" value="ECO:0007669"/>
    <property type="project" value="UniProtKB-SubCell"/>
</dbReference>
<dbReference type="EC" id="2.7.13.3" evidence="4"/>
<evidence type="ECO:0000256" key="6">
    <source>
        <dbReference type="ARBA" id="ARBA00022519"/>
    </source>
</evidence>
<dbReference type="PROSITE" id="PS50046">
    <property type="entry name" value="PHYTOCHROME_2"/>
    <property type="match status" value="1"/>
</dbReference>
<dbReference type="Pfam" id="PF00571">
    <property type="entry name" value="CBS"/>
    <property type="match status" value="4"/>
</dbReference>
<dbReference type="SMR" id="A0A4D8UTV1"/>
<evidence type="ECO:0000256" key="11">
    <source>
        <dbReference type="ARBA" id="ARBA00022741"/>
    </source>
</evidence>
<dbReference type="InterPro" id="IPR000014">
    <property type="entry name" value="PAS"/>
</dbReference>
<dbReference type="InterPro" id="IPR005467">
    <property type="entry name" value="His_kinase_dom"/>
</dbReference>
<feature type="domain" description="PAS" evidence="23">
    <location>
        <begin position="807"/>
        <end position="868"/>
    </location>
</feature>
<dbReference type="InterPro" id="IPR000700">
    <property type="entry name" value="PAS-assoc_C"/>
</dbReference>
<evidence type="ECO:0000256" key="8">
    <source>
        <dbReference type="ARBA" id="ARBA00022679"/>
    </source>
</evidence>
<dbReference type="CDD" id="cd17774">
    <property type="entry name" value="CBS_two-component_sensor_histidine_kinase_repeat2"/>
    <property type="match status" value="1"/>
</dbReference>
<feature type="domain" description="Histidine kinase" evidence="21">
    <location>
        <begin position="1404"/>
        <end position="1630"/>
    </location>
</feature>
<dbReference type="Pfam" id="PF08447">
    <property type="entry name" value="PAS_3"/>
    <property type="match status" value="1"/>
</dbReference>
<keyword evidence="5" id="KW-1003">Cell membrane</keyword>
<evidence type="ECO:0000256" key="14">
    <source>
        <dbReference type="ARBA" id="ARBA00023012"/>
    </source>
</evidence>
<dbReference type="Gene3D" id="3.30.450.40">
    <property type="match status" value="2"/>
</dbReference>
<feature type="domain" description="PAS" evidence="23">
    <location>
        <begin position="532"/>
        <end position="603"/>
    </location>
</feature>
<feature type="domain" description="Response regulatory" evidence="22">
    <location>
        <begin position="1660"/>
        <end position="1776"/>
    </location>
</feature>
<dbReference type="CDD" id="cd00082">
    <property type="entry name" value="HisKA"/>
    <property type="match status" value="1"/>
</dbReference>
<dbReference type="SUPFAM" id="SSF55874">
    <property type="entry name" value="ATPase domain of HSP90 chaperone/DNA topoisomerase II/histidine kinase"/>
    <property type="match status" value="1"/>
</dbReference>
<dbReference type="NCBIfam" id="TIGR00229">
    <property type="entry name" value="sensory_box"/>
    <property type="match status" value="5"/>
</dbReference>
<evidence type="ECO:0000259" key="20">
    <source>
        <dbReference type="PROSITE" id="PS50046"/>
    </source>
</evidence>
<dbReference type="FunFam" id="3.30.565.10:FF:000010">
    <property type="entry name" value="Sensor histidine kinase RcsC"/>
    <property type="match status" value="1"/>
</dbReference>
<dbReference type="PANTHER" id="PTHR43047:SF63">
    <property type="entry name" value="HISTIDINE KINASE"/>
    <property type="match status" value="1"/>
</dbReference>
<dbReference type="InterPro" id="IPR011006">
    <property type="entry name" value="CheY-like_superfamily"/>
</dbReference>
<name>A0A4D8UTV1_9CYAN</name>
<evidence type="ECO:0000256" key="2">
    <source>
        <dbReference type="ARBA" id="ARBA00004429"/>
    </source>
</evidence>
<dbReference type="InterPro" id="IPR016132">
    <property type="entry name" value="Phyto_chromo_attachment"/>
</dbReference>
<dbReference type="PROSITE" id="PS51371">
    <property type="entry name" value="CBS"/>
    <property type="match status" value="4"/>
</dbReference>
<keyword evidence="6" id="KW-0997">Cell inner membrane</keyword>
<organism evidence="26">
    <name type="scientific">Arthrospira sp. SRM16</name>
    <dbReference type="NCBI Taxonomy" id="1929211"/>
    <lineage>
        <taxon>Bacteria</taxon>
        <taxon>Bacillati</taxon>
        <taxon>Cyanobacteriota</taxon>
        <taxon>Cyanophyceae</taxon>
        <taxon>Oscillatoriophycideae</taxon>
        <taxon>Oscillatoriales</taxon>
        <taxon>Microcoleaceae</taxon>
        <taxon>Arthrospira</taxon>
    </lineage>
</organism>
<dbReference type="PROSITE" id="PS50112">
    <property type="entry name" value="PAS"/>
    <property type="match status" value="4"/>
</dbReference>
<dbReference type="SMART" id="SM00065">
    <property type="entry name" value="GAF"/>
    <property type="match status" value="2"/>
</dbReference>
<evidence type="ECO:0000256" key="18">
    <source>
        <dbReference type="PROSITE-ProRule" id="PRU00703"/>
    </source>
</evidence>
<dbReference type="CDD" id="cd04620">
    <property type="entry name" value="CBS_two-component_sensor_histidine_kinase_repeat1"/>
    <property type="match status" value="1"/>
</dbReference>
<keyword evidence="12 26" id="KW-0418">Kinase</keyword>
<dbReference type="Pfam" id="PF00072">
    <property type="entry name" value="Response_reg"/>
    <property type="match status" value="1"/>
</dbReference>
<reference evidence="26" key="1">
    <citation type="submission" date="2017-04" db="EMBL/GenBank/DDBJ databases">
        <authorList>
            <person name="Kumaresan V."/>
        </authorList>
    </citation>
    <scope>NUCLEOTIDE SEQUENCE</scope>
    <source>
        <strain evidence="26">SRM16</strain>
    </source>
</reference>
<dbReference type="InterPro" id="IPR046342">
    <property type="entry name" value="CBS_dom_sf"/>
</dbReference>
<evidence type="ECO:0000256" key="13">
    <source>
        <dbReference type="ARBA" id="ARBA00022989"/>
    </source>
</evidence>
<feature type="modified residue" description="4-aspartylphosphate" evidence="17">
    <location>
        <position position="1709"/>
    </location>
</feature>
<dbReference type="InterPro" id="IPR004358">
    <property type="entry name" value="Sig_transdc_His_kin-like_C"/>
</dbReference>
<dbReference type="Gene3D" id="2.10.70.100">
    <property type="match status" value="1"/>
</dbReference>
<dbReference type="SMART" id="SM00388">
    <property type="entry name" value="HisKA"/>
    <property type="match status" value="1"/>
</dbReference>
<dbReference type="InterPro" id="IPR001610">
    <property type="entry name" value="PAC"/>
</dbReference>
<dbReference type="Pfam" id="PF01590">
    <property type="entry name" value="GAF"/>
    <property type="match status" value="1"/>
</dbReference>
<feature type="domain" description="PAS" evidence="23">
    <location>
        <begin position="938"/>
        <end position="1008"/>
    </location>
</feature>
<keyword evidence="13" id="KW-1133">Transmembrane helix</keyword>
<evidence type="ECO:0000256" key="10">
    <source>
        <dbReference type="ARBA" id="ARBA00022737"/>
    </source>
</evidence>
<keyword evidence="8" id="KW-0808">Transferase</keyword>
<evidence type="ECO:0000256" key="16">
    <source>
        <dbReference type="ARBA" id="ARBA00074306"/>
    </source>
</evidence>
<dbReference type="FunFam" id="2.10.70.100:FF:000001">
    <property type="entry name" value="Sensory transduction histidine kinase"/>
    <property type="match status" value="1"/>
</dbReference>
<evidence type="ECO:0000256" key="4">
    <source>
        <dbReference type="ARBA" id="ARBA00012438"/>
    </source>
</evidence>
<dbReference type="SUPFAM" id="SSF54631">
    <property type="entry name" value="CBS-domain pair"/>
    <property type="match status" value="2"/>
</dbReference>
<dbReference type="Gene3D" id="3.40.50.2300">
    <property type="match status" value="1"/>
</dbReference>
<dbReference type="InterPro" id="IPR035965">
    <property type="entry name" value="PAS-like_dom_sf"/>
</dbReference>
<dbReference type="Gene3D" id="1.10.287.130">
    <property type="match status" value="1"/>
</dbReference>
<dbReference type="SMART" id="SM00091">
    <property type="entry name" value="PAS"/>
    <property type="match status" value="5"/>
</dbReference>
<dbReference type="Gene3D" id="3.30.565.10">
    <property type="entry name" value="Histidine kinase-like ATPase, C-terminal domain"/>
    <property type="match status" value="1"/>
</dbReference>
<evidence type="ECO:0000256" key="7">
    <source>
        <dbReference type="ARBA" id="ARBA00022553"/>
    </source>
</evidence>
<reference evidence="26" key="2">
    <citation type="submission" date="2019-04" db="EMBL/GenBank/DDBJ databases">
        <title>Arthrospira Metabolic genes.</title>
        <authorList>
            <person name="Anbazahan S."/>
            <person name="Faizal N."/>
            <person name="Venkatesh K."/>
            <person name="Arockiaraj J."/>
        </authorList>
    </citation>
    <scope>NUCLEOTIDE SEQUENCE</scope>
    <source>
        <strain evidence="26">SRM16</strain>
    </source>
</reference>
<dbReference type="Pfam" id="PF13185">
    <property type="entry name" value="GAF_2"/>
    <property type="match status" value="1"/>
</dbReference>
<dbReference type="PRINTS" id="PR00344">
    <property type="entry name" value="BCTRLSENSOR"/>
</dbReference>
<dbReference type="Pfam" id="PF00989">
    <property type="entry name" value="PAS"/>
    <property type="match status" value="1"/>
</dbReference>
<dbReference type="InterPro" id="IPR036097">
    <property type="entry name" value="HisK_dim/P_sf"/>
</dbReference>
<dbReference type="GO" id="GO:0006355">
    <property type="term" value="P:regulation of DNA-templated transcription"/>
    <property type="evidence" value="ECO:0007669"/>
    <property type="project" value="InterPro"/>
</dbReference>
<dbReference type="SMART" id="SM00116">
    <property type="entry name" value="CBS"/>
    <property type="match status" value="4"/>
</dbReference>
<evidence type="ECO:0000256" key="12">
    <source>
        <dbReference type="ARBA" id="ARBA00022777"/>
    </source>
</evidence>
<dbReference type="InterPro" id="IPR003018">
    <property type="entry name" value="GAF"/>
</dbReference>
<evidence type="ECO:0000256" key="1">
    <source>
        <dbReference type="ARBA" id="ARBA00000085"/>
    </source>
</evidence>
<evidence type="ECO:0000256" key="17">
    <source>
        <dbReference type="PROSITE-ProRule" id="PRU00169"/>
    </source>
</evidence>
<protein>
    <recommendedName>
        <fullName evidence="16">Circadian input-output histidine kinase CikA</fullName>
        <ecNumber evidence="4">2.7.13.3</ecNumber>
    </recommendedName>
</protein>
<keyword evidence="10" id="KW-0677">Repeat</keyword>
<keyword evidence="15" id="KW-0472">Membrane</keyword>
<evidence type="ECO:0000259" key="23">
    <source>
        <dbReference type="PROSITE" id="PS50112"/>
    </source>
</evidence>
<dbReference type="PROSITE" id="PS50113">
    <property type="entry name" value="PAC"/>
    <property type="match status" value="3"/>
</dbReference>
<dbReference type="InterPro" id="IPR029016">
    <property type="entry name" value="GAF-like_dom_sf"/>
</dbReference>
<feature type="domain" description="PAC" evidence="24">
    <location>
        <begin position="757"/>
        <end position="809"/>
    </location>
</feature>
<dbReference type="Gene3D" id="3.10.580.10">
    <property type="entry name" value="CBS-domain"/>
    <property type="match status" value="2"/>
</dbReference>
<dbReference type="CDD" id="cd16922">
    <property type="entry name" value="HATPase_EvgS-ArcB-TorS-like"/>
    <property type="match status" value="1"/>
</dbReference>
<comment type="catalytic activity">
    <reaction evidence="1">
        <text>ATP + protein L-histidine = ADP + protein N-phospho-L-histidine.</text>
        <dbReference type="EC" id="2.7.13.3"/>
    </reaction>
</comment>
<accession>A0A4D8UTV1</accession>
<dbReference type="SMART" id="SM00387">
    <property type="entry name" value="HATPase_c"/>
    <property type="match status" value="1"/>
</dbReference>
<dbReference type="PROSITE" id="PS50110">
    <property type="entry name" value="RESPONSE_REGULATORY"/>
    <property type="match status" value="1"/>
</dbReference>
<feature type="coiled-coil region" evidence="19">
    <location>
        <begin position="1377"/>
        <end position="1404"/>
    </location>
</feature>
<dbReference type="Pfam" id="PF02518">
    <property type="entry name" value="HATPase_c"/>
    <property type="match status" value="1"/>
</dbReference>
<dbReference type="Pfam" id="PF13426">
    <property type="entry name" value="PAS_9"/>
    <property type="match status" value="3"/>
</dbReference>
<evidence type="ECO:0000259" key="24">
    <source>
        <dbReference type="PROSITE" id="PS50113"/>
    </source>
</evidence>
<keyword evidence="14" id="KW-0902">Two-component regulatory system</keyword>
<dbReference type="InterPro" id="IPR000644">
    <property type="entry name" value="CBS_dom"/>
</dbReference>
<dbReference type="EMBL" id="LT844630">
    <property type="protein sequence ID" value="SMN35266.1"/>
    <property type="molecule type" value="mRNA"/>
</dbReference>
<dbReference type="SUPFAM" id="SSF52172">
    <property type="entry name" value="CheY-like"/>
    <property type="match status" value="1"/>
</dbReference>
<feature type="domain" description="CBS" evidence="25">
    <location>
        <begin position="168"/>
        <end position="232"/>
    </location>
</feature>
<dbReference type="GO" id="GO:0000166">
    <property type="term" value="F:nucleotide binding"/>
    <property type="evidence" value="ECO:0007669"/>
    <property type="project" value="UniProtKB-KW"/>
</dbReference>
<dbReference type="InterPro" id="IPR013767">
    <property type="entry name" value="PAS_fold"/>
</dbReference>
<dbReference type="GO" id="GO:0009927">
    <property type="term" value="F:histidine phosphotransfer kinase activity"/>
    <property type="evidence" value="ECO:0007669"/>
    <property type="project" value="TreeGrafter"/>
</dbReference>
<evidence type="ECO:0000259" key="22">
    <source>
        <dbReference type="PROSITE" id="PS50110"/>
    </source>
</evidence>
<dbReference type="CDD" id="cd00130">
    <property type="entry name" value="PAS"/>
    <property type="match status" value="5"/>
</dbReference>
<keyword evidence="7 17" id="KW-0597">Phosphoprotein</keyword>
<dbReference type="InterPro" id="IPR013655">
    <property type="entry name" value="PAS_fold_3"/>
</dbReference>
<keyword evidence="18" id="KW-0129">CBS domain</keyword>
<dbReference type="SUPFAM" id="SSF55785">
    <property type="entry name" value="PYP-like sensor domain (PAS domain)"/>
    <property type="match status" value="5"/>
</dbReference>
<comment type="subcellular location">
    <subcellularLocation>
        <location evidence="2">Cell inner membrane</location>
        <topology evidence="2">Multi-pass membrane protein</topology>
    </subcellularLocation>
</comment>
<dbReference type="FunFam" id="1.10.287.130:FF:000145">
    <property type="entry name" value="Sensory transduction histidine kinase"/>
    <property type="match status" value="1"/>
</dbReference>
<evidence type="ECO:0000256" key="15">
    <source>
        <dbReference type="ARBA" id="ARBA00023136"/>
    </source>
</evidence>
<feature type="domain" description="PAC" evidence="24">
    <location>
        <begin position="1011"/>
        <end position="1063"/>
    </location>
</feature>
<dbReference type="Gene3D" id="3.30.450.20">
    <property type="entry name" value="PAS domain"/>
    <property type="match status" value="5"/>
</dbReference>
<evidence type="ECO:0000259" key="21">
    <source>
        <dbReference type="PROSITE" id="PS50109"/>
    </source>
</evidence>
<dbReference type="InterPro" id="IPR003661">
    <property type="entry name" value="HisK_dim/P_dom"/>
</dbReference>
<dbReference type="SMART" id="SM00086">
    <property type="entry name" value="PAC"/>
    <property type="match status" value="5"/>
</dbReference>
<feature type="coiled-coil region" evidence="19">
    <location>
        <begin position="647"/>
        <end position="685"/>
    </location>
</feature>
<dbReference type="InterPro" id="IPR003594">
    <property type="entry name" value="HATPase_dom"/>
</dbReference>
<keyword evidence="19" id="KW-0175">Coiled coil</keyword>
<sequence length="1778" mass="200673">MASNSSYTLTELESAIIREPLLVTVETTAREAIALMSESRASCSISSKASVLLEEVYGEARSSCVLVVEGEQLVGILTQGDIIRLCTEKRPLEQLLVGEVMTASVLSWRESELSDFFEVIDLLRKNQICHLPLVDDSDRLVGLITHETLRYISHPIDLLRLRTVEEVMTTEVICASPESNLLEIACLMTQYRVNCVVLVETDFVNNSTAVNVPVGILTEGDIVKFNTFCLDLENYSSKQLMSTPVFSVATNENLWRIHELMSSQYIRRVLVTGSHGELLGIVTQTSMLKVLNPLDLYKMTKILDGRISELELEKISILETQAKQLDEQVKKRTLELEQAHHREQLVFEITNRIRSWLNLPEILEETVKQVRILLNCDRVVIYQFNPDLSGDIVAESVMEPYTSCLDKNIKDTCFQDNPSMYQDGKIFVAPDIDQVGLSECHLSLLKQFEVRADLVVPIVLSNHEAESQSKSLWGLFAIHQCSNTRLWLSEEIQIVQQLALQVAIAIQQAIAYDDLQRELQERQQIQTCLQETEERYATLTDLIPVGVFRTDKEGDCIYVNEEYCQMTGRIPGETIGLSWQISVHPEDSDRINEAWKQTQVNHHPFKEEYRLEAGENQLWVFGQIVPEFSVEETVNGYVGTITDISEQKAALCEREKAETALQDLNQSLEATVKQRTQELSHLSDRLQLAIKSAQMGIWDWDISQNHLTWDDQMYKIYGVSPLECPQTVELWKNSLHPEDAELTQAILQESLRGEREFNPEFRIVRPDGSIVFIKANALIIRNPEGEPQRMIGTNVDITESKQAESDRQQLLRELSDLKLAIDHSAIVAVTDASGVITYVNNRFCEISGYSSEELIGKSHRIVNSRCHPPGFFANLWRTISSGKVWHGEICNRSKNGSIYWTESTIVPFLNSHKKVSQYLAIRFDITARKQAEARLLDYSHEIEDLYNKAPCGYHSLDAEGRYVKVNDTELQWLGYSREQLLGRRLADFLTPDSREIFESNFELFKQQGYLKDMLLEMISSNGHVFPVLLNYSAVYNPQGEYLYSRSTLFDITDLKSAQIALEKNHNLLQSITLAQSQFITSENRLTIFDGLLSSLLTLTDSEYGFIGEVMFRDNGGATMEETFLKIRGVPYLKTHSISNVAWDEATEKFYQENHEEGMEFDNMNTLFGAVIMTGKPVIANSPSSDPRRGGTPNGHPPLNSFLGLPFFSSSTLVGIVGIANKPGGYHEEMIDYLQAFLVTCGNLIEGYRLHRKRNEAEEAKKAAEQEIAKQLASIEAAGDGIAIVQDDLYQYVNHAHLVMFGYSEPEDLVGHSWRKIYSPTEIQRFENEVFPIVMRDRYWTGEAIATRQDGTSFAEELSLTLTEDNLLICVCRDISDRRETEAKLRQTNQELMRATRLKDEFLANMSHELRTPLNAILGMTEGMQEEVFGTLGDRQKQALQTIERSASHLLELINDILDLAKIEAGEMKLDLNYTSIRPLCQSSIAFIKQQAFKKGISINVQIPQALPDLYIDERRLRQVLINLLNNAVKFTPSRGKISLEVKLQPPPIDSDKSRVRFAVIDTGIGINEEQLSKLFKPFTQIDSALNRQYEGTGLGLSLVKRIVEMHGGTVNVISKVGSGSQFIFEIPCDDILIGTNTPHLSSNTSDFLTKTEDVAQVSPLILIAEDNEANIMSLSSYLGAKGYRLIIAKDGQQAIDLAQSESPNLILMDIQMPGIDGLEAINRIRQIPTMTQVPIIALTALAMTGDREKCLEAGANDYVAKPVKLKQLNAKIQEILDL</sequence>
<gene>
    <name evidence="26" type="primary">A-HK</name>
</gene>
<dbReference type="Pfam" id="PF00512">
    <property type="entry name" value="HisKA"/>
    <property type="match status" value="1"/>
</dbReference>
<feature type="domain" description="Phytochrome chromophore attachment site" evidence="20">
    <location>
        <begin position="358"/>
        <end position="501"/>
    </location>
</feature>
<feature type="domain" description="CBS" evidence="25">
    <location>
        <begin position="101"/>
        <end position="161"/>
    </location>
</feature>
<dbReference type="PROSITE" id="PS50109">
    <property type="entry name" value="HIS_KIN"/>
    <property type="match status" value="1"/>
</dbReference>
<comment type="similarity">
    <text evidence="3">In the N-terminal section; belongs to the phytochrome family.</text>
</comment>
<keyword evidence="11" id="KW-0547">Nucleotide-binding</keyword>
<proteinExistence type="evidence at transcript level"/>
<dbReference type="SUPFAM" id="SSF55781">
    <property type="entry name" value="GAF domain-like"/>
    <property type="match status" value="2"/>
</dbReference>
<feature type="domain" description="CBS" evidence="25">
    <location>
        <begin position="241"/>
        <end position="299"/>
    </location>
</feature>